<feature type="region of interest" description="Disordered" evidence="4">
    <location>
        <begin position="268"/>
        <end position="293"/>
    </location>
</feature>
<evidence type="ECO:0000256" key="1">
    <source>
        <dbReference type="ARBA" id="ARBA00022605"/>
    </source>
</evidence>
<dbReference type="CDD" id="cd01991">
    <property type="entry name" value="Asn_synthase_B_C"/>
    <property type="match status" value="1"/>
</dbReference>
<dbReference type="OrthoDB" id="10252281at2759"/>
<proteinExistence type="predicted"/>
<gene>
    <name evidence="6" type="ORF">GPECTOR_1g216</name>
</gene>
<keyword evidence="2" id="KW-0061">Asparagine biosynthesis</keyword>
<evidence type="ECO:0000313" key="7">
    <source>
        <dbReference type="Proteomes" id="UP000075714"/>
    </source>
</evidence>
<dbReference type="AlphaFoldDB" id="A0A150H334"/>
<name>A0A150H334_GONPE</name>
<keyword evidence="3" id="KW-0315">Glutamine amidotransferase</keyword>
<feature type="compositionally biased region" description="Polar residues" evidence="4">
    <location>
        <begin position="1"/>
        <end position="12"/>
    </location>
</feature>
<comment type="caution">
    <text evidence="6">The sequence shown here is derived from an EMBL/GenBank/DDBJ whole genome shotgun (WGS) entry which is preliminary data.</text>
</comment>
<dbReference type="Proteomes" id="UP000075714">
    <property type="component" value="Unassembled WGS sequence"/>
</dbReference>
<reference evidence="7" key="1">
    <citation type="journal article" date="2016" name="Nat. Commun.">
        <title>The Gonium pectorale genome demonstrates co-option of cell cycle regulation during the evolution of multicellularity.</title>
        <authorList>
            <person name="Hanschen E.R."/>
            <person name="Marriage T.N."/>
            <person name="Ferris P.J."/>
            <person name="Hamaji T."/>
            <person name="Toyoda A."/>
            <person name="Fujiyama A."/>
            <person name="Neme R."/>
            <person name="Noguchi H."/>
            <person name="Minakuchi Y."/>
            <person name="Suzuki M."/>
            <person name="Kawai-Toyooka H."/>
            <person name="Smith D.R."/>
            <person name="Sparks H."/>
            <person name="Anderson J."/>
            <person name="Bakaric R."/>
            <person name="Luria V."/>
            <person name="Karger A."/>
            <person name="Kirschner M.W."/>
            <person name="Durand P.M."/>
            <person name="Michod R.E."/>
            <person name="Nozaki H."/>
            <person name="Olson B.J."/>
        </authorList>
    </citation>
    <scope>NUCLEOTIDE SEQUENCE [LARGE SCALE GENOMIC DNA]</scope>
    <source>
        <strain evidence="7">NIES-2863</strain>
    </source>
</reference>
<protein>
    <recommendedName>
        <fullName evidence="5">Asparagine synthetase domain-containing protein</fullName>
    </recommendedName>
</protein>
<dbReference type="Gene3D" id="3.40.50.300">
    <property type="entry name" value="P-loop containing nucleotide triphosphate hydrolases"/>
    <property type="match status" value="1"/>
</dbReference>
<evidence type="ECO:0000313" key="6">
    <source>
        <dbReference type="EMBL" id="KXZ56248.1"/>
    </source>
</evidence>
<dbReference type="InterPro" id="IPR051857">
    <property type="entry name" value="Asn_synthetase_domain"/>
</dbReference>
<dbReference type="Pfam" id="PF00733">
    <property type="entry name" value="Asn_synthase"/>
    <property type="match status" value="1"/>
</dbReference>
<dbReference type="InterPro" id="IPR027417">
    <property type="entry name" value="P-loop_NTPase"/>
</dbReference>
<dbReference type="InterPro" id="IPR001962">
    <property type="entry name" value="Asn_synthase"/>
</dbReference>
<dbReference type="PANTHER" id="PTHR45937">
    <property type="entry name" value="ASPARAGINE SYNTHETASE DOMAIN-CONTAINING PROTEIN 1"/>
    <property type="match status" value="1"/>
</dbReference>
<dbReference type="InterPro" id="IPR014729">
    <property type="entry name" value="Rossmann-like_a/b/a_fold"/>
</dbReference>
<keyword evidence="1" id="KW-0028">Amino-acid biosynthesis</keyword>
<dbReference type="GO" id="GO:0004066">
    <property type="term" value="F:asparagine synthase (glutamine-hydrolyzing) activity"/>
    <property type="evidence" value="ECO:0007669"/>
    <property type="project" value="InterPro"/>
</dbReference>
<dbReference type="Gene3D" id="3.40.50.620">
    <property type="entry name" value="HUPs"/>
    <property type="match status" value="1"/>
</dbReference>
<dbReference type="PANTHER" id="PTHR45937:SF1">
    <property type="entry name" value="ASPARAGINE SYNTHETASE DOMAIN-CONTAINING PROTEIN 1"/>
    <property type="match status" value="1"/>
</dbReference>
<dbReference type="EMBL" id="LSYV01000002">
    <property type="protein sequence ID" value="KXZ56248.1"/>
    <property type="molecule type" value="Genomic_DNA"/>
</dbReference>
<evidence type="ECO:0000256" key="4">
    <source>
        <dbReference type="SAM" id="MobiDB-lite"/>
    </source>
</evidence>
<feature type="domain" description="Asparagine synthetase" evidence="5">
    <location>
        <begin position="339"/>
        <end position="426"/>
    </location>
</feature>
<evidence type="ECO:0000256" key="3">
    <source>
        <dbReference type="ARBA" id="ARBA00022962"/>
    </source>
</evidence>
<dbReference type="SUPFAM" id="SSF52402">
    <property type="entry name" value="Adenine nucleotide alpha hydrolases-like"/>
    <property type="match status" value="1"/>
</dbReference>
<sequence>MPTLFESVSQRNKAFKTAAPQPQAGPVVKKKKFEDRPIESKFPSGRLLKADDVSPALKGRQAELFWPDNELWYLVEIISVNAKTKQAKIVYASGEVFGGLKVQLGQNDGECLLAALAGGSAPHSVLDVLGGVRGPWALIYWDPADERLWFGRDVFDLSNVCFAGGTSPDREAARAGLEELAAACPGRCWRLVEVDATLEDVDRHRQRLLALLRPASTVMDLNIGAALWLAVAGQGTLRLPAAAFQSGPAAAQPAASADVSAAAALGKPIRNRRGSGDGEDAGSGKDGGKGSSGACDAGLQSGQFYASAARVVLLGHGADEQCGGYGRHRTRFRSGGLRGLAAELEVDVRRLWLRNLGRDDRLVADWGREARHPFLDEGVVELLLHMPLDCILDLGLPPGQGDKRVLRRCAELLGVPQSAARVKRAIQFGSRIGKVANRRDFGSNRAANKKNAGSVALQVLLDEATSALDSRSEAVVQAALDRAMRGRTAVVIAHRLSTIRQAHTIAVFSRGAVAESGTHEELLARPDSMYGRLVAAHGGQAGTESVRMAASVKDEV</sequence>
<accession>A0A150H334</accession>
<organism evidence="6 7">
    <name type="scientific">Gonium pectorale</name>
    <name type="common">Green alga</name>
    <dbReference type="NCBI Taxonomy" id="33097"/>
    <lineage>
        <taxon>Eukaryota</taxon>
        <taxon>Viridiplantae</taxon>
        <taxon>Chlorophyta</taxon>
        <taxon>core chlorophytes</taxon>
        <taxon>Chlorophyceae</taxon>
        <taxon>CS clade</taxon>
        <taxon>Chlamydomonadales</taxon>
        <taxon>Volvocaceae</taxon>
        <taxon>Gonium</taxon>
    </lineage>
</organism>
<evidence type="ECO:0000256" key="2">
    <source>
        <dbReference type="ARBA" id="ARBA00022888"/>
    </source>
</evidence>
<feature type="region of interest" description="Disordered" evidence="4">
    <location>
        <begin position="1"/>
        <end position="30"/>
    </location>
</feature>
<dbReference type="GO" id="GO:0006529">
    <property type="term" value="P:asparagine biosynthetic process"/>
    <property type="evidence" value="ECO:0007669"/>
    <property type="project" value="UniProtKB-KW"/>
</dbReference>
<keyword evidence="7" id="KW-1185">Reference proteome</keyword>
<dbReference type="STRING" id="33097.A0A150H334"/>
<evidence type="ECO:0000259" key="5">
    <source>
        <dbReference type="Pfam" id="PF00733"/>
    </source>
</evidence>
<dbReference type="SUPFAM" id="SSF52540">
    <property type="entry name" value="P-loop containing nucleoside triphosphate hydrolases"/>
    <property type="match status" value="1"/>
</dbReference>